<dbReference type="PANTHER" id="PTHR43800:SF1">
    <property type="entry name" value="PEPTIDYL-LYSINE N-ACETYLTRANSFERASE YJAB"/>
    <property type="match status" value="1"/>
</dbReference>
<proteinExistence type="predicted"/>
<keyword evidence="1 4" id="KW-0808">Transferase</keyword>
<keyword evidence="5" id="KW-1185">Reference proteome</keyword>
<dbReference type="STRING" id="199441.BkAM31D_22580"/>
<accession>A0A1X9MML6</accession>
<dbReference type="Pfam" id="PF13508">
    <property type="entry name" value="Acetyltransf_7"/>
    <property type="match status" value="1"/>
</dbReference>
<dbReference type="Gene3D" id="3.40.630.30">
    <property type="match status" value="1"/>
</dbReference>
<dbReference type="GO" id="GO:0016747">
    <property type="term" value="F:acyltransferase activity, transferring groups other than amino-acyl groups"/>
    <property type="evidence" value="ECO:0007669"/>
    <property type="project" value="InterPro"/>
</dbReference>
<keyword evidence="2 4" id="KW-0012">Acyltransferase</keyword>
<dbReference type="PANTHER" id="PTHR43800">
    <property type="entry name" value="PEPTIDYL-LYSINE N-ACETYLTRANSFERASE YJAB"/>
    <property type="match status" value="1"/>
</dbReference>
<feature type="domain" description="N-acetyltransferase" evidence="3">
    <location>
        <begin position="6"/>
        <end position="147"/>
    </location>
</feature>
<dbReference type="EC" id="2.3.1.-" evidence="4"/>
<protein>
    <submittedName>
        <fullName evidence="4">Putative N-acetyltransferase YjaB</fullName>
        <ecNumber evidence="4">2.3.1.-</ecNumber>
    </submittedName>
</protein>
<evidence type="ECO:0000256" key="2">
    <source>
        <dbReference type="ARBA" id="ARBA00023315"/>
    </source>
</evidence>
<dbReference type="EMBL" id="CP020814">
    <property type="protein sequence ID" value="ARK32422.1"/>
    <property type="molecule type" value="Genomic_DNA"/>
</dbReference>
<dbReference type="PROSITE" id="PS51186">
    <property type="entry name" value="GNAT"/>
    <property type="match status" value="1"/>
</dbReference>
<dbReference type="AlphaFoldDB" id="A0A1X9MML6"/>
<dbReference type="CDD" id="cd04301">
    <property type="entry name" value="NAT_SF"/>
    <property type="match status" value="1"/>
</dbReference>
<evidence type="ECO:0000259" key="3">
    <source>
        <dbReference type="PROSITE" id="PS51186"/>
    </source>
</evidence>
<name>A0A1X9MML6_9BACI</name>
<dbReference type="NCBIfam" id="NF007853">
    <property type="entry name" value="PRK10562.1"/>
    <property type="match status" value="1"/>
</dbReference>
<dbReference type="InterPro" id="IPR000182">
    <property type="entry name" value="GNAT_dom"/>
</dbReference>
<dbReference type="Proteomes" id="UP000193006">
    <property type="component" value="Chromosome"/>
</dbReference>
<sequence>MNELRIELFNKSEMNVDTLTDIWYQGSVQAHDFISPDYWHSKIKDMRDQYIPMSETYVIYDQSEIAGFVSMVDDYLAALFIHPHYQGNGYGKELLNFIKGQKSKASLKVYKKNESAVRFYERNGFVIKEMLLDENTKHEELLMEWEE</sequence>
<reference evidence="4 5" key="1">
    <citation type="submission" date="2017-04" db="EMBL/GenBank/DDBJ databases">
        <title>Bacillus krulwichiae AM31D Genome sequencing and assembly.</title>
        <authorList>
            <person name="Krulwich T.A."/>
            <person name="Anastor L."/>
            <person name="Ehrlich R."/>
            <person name="Ehrlich G.D."/>
            <person name="Janto B."/>
        </authorList>
    </citation>
    <scope>NUCLEOTIDE SEQUENCE [LARGE SCALE GENOMIC DNA]</scope>
    <source>
        <strain evidence="4 5">AM31D</strain>
    </source>
</reference>
<evidence type="ECO:0000256" key="1">
    <source>
        <dbReference type="ARBA" id="ARBA00022679"/>
    </source>
</evidence>
<gene>
    <name evidence="4" type="primary">yjaB</name>
    <name evidence="4" type="ORF">BkAM31D_22580</name>
</gene>
<evidence type="ECO:0000313" key="4">
    <source>
        <dbReference type="EMBL" id="ARK32422.1"/>
    </source>
</evidence>
<evidence type="ECO:0000313" key="5">
    <source>
        <dbReference type="Proteomes" id="UP000193006"/>
    </source>
</evidence>
<dbReference type="KEGG" id="bkw:BkAM31D_22580"/>
<dbReference type="InterPro" id="IPR016181">
    <property type="entry name" value="Acyl_CoA_acyltransferase"/>
</dbReference>
<organism evidence="4 5">
    <name type="scientific">Halalkalibacter krulwichiae</name>
    <dbReference type="NCBI Taxonomy" id="199441"/>
    <lineage>
        <taxon>Bacteria</taxon>
        <taxon>Bacillati</taxon>
        <taxon>Bacillota</taxon>
        <taxon>Bacilli</taxon>
        <taxon>Bacillales</taxon>
        <taxon>Bacillaceae</taxon>
        <taxon>Halalkalibacter</taxon>
    </lineage>
</organism>
<dbReference type="SUPFAM" id="SSF55729">
    <property type="entry name" value="Acyl-CoA N-acyltransferases (Nat)"/>
    <property type="match status" value="1"/>
</dbReference>